<keyword evidence="6" id="KW-0540">Nuclease</keyword>
<dbReference type="GO" id="GO:0006508">
    <property type="term" value="P:proteolysis"/>
    <property type="evidence" value="ECO:0007669"/>
    <property type="project" value="UniProtKB-KW"/>
</dbReference>
<dbReference type="GO" id="GO:0046872">
    <property type="term" value="F:metal ion binding"/>
    <property type="evidence" value="ECO:0007669"/>
    <property type="project" value="UniProtKB-KW"/>
</dbReference>
<keyword evidence="13" id="KW-0694">RNA-binding</keyword>
<dbReference type="Pfam" id="PF07727">
    <property type="entry name" value="RVT_2"/>
    <property type="match status" value="1"/>
</dbReference>
<dbReference type="SUPFAM" id="SSF53098">
    <property type="entry name" value="Ribonuclease H-like"/>
    <property type="match status" value="1"/>
</dbReference>
<keyword evidence="10" id="KW-0378">Hydrolase</keyword>
<keyword evidence="8" id="KW-0547">Nucleotide-binding</keyword>
<keyword evidence="5" id="KW-0548">Nucleotidyltransferase</keyword>
<evidence type="ECO:0000256" key="16">
    <source>
        <dbReference type="ARBA" id="ARBA00022932"/>
    </source>
</evidence>
<evidence type="ECO:0000256" key="17">
    <source>
        <dbReference type="ARBA" id="ARBA00023113"/>
    </source>
</evidence>
<comment type="catalytic activity">
    <reaction evidence="21">
        <text>DNA(n) + a 2'-deoxyribonucleoside 5'-triphosphate = DNA(n+1) + diphosphate</text>
        <dbReference type="Rhea" id="RHEA:22508"/>
        <dbReference type="Rhea" id="RHEA-COMP:17339"/>
        <dbReference type="Rhea" id="RHEA-COMP:17340"/>
        <dbReference type="ChEBI" id="CHEBI:33019"/>
        <dbReference type="ChEBI" id="CHEBI:61560"/>
        <dbReference type="ChEBI" id="CHEBI:173112"/>
        <dbReference type="EC" id="2.7.7.7"/>
    </reaction>
</comment>
<dbReference type="InterPro" id="IPR012337">
    <property type="entry name" value="RNaseH-like_sf"/>
</dbReference>
<keyword evidence="16" id="KW-0808">Transferase</keyword>
<dbReference type="InterPro" id="IPR013103">
    <property type="entry name" value="RVT_2"/>
</dbReference>
<dbReference type="OrthoDB" id="7691805at2759"/>
<dbReference type="InterPro" id="IPR025724">
    <property type="entry name" value="GAG-pre-integrase_dom"/>
</dbReference>
<keyword evidence="12" id="KW-0460">Magnesium</keyword>
<dbReference type="Proteomes" id="UP000602905">
    <property type="component" value="Unassembled WGS sequence"/>
</dbReference>
<dbReference type="Pfam" id="PF13976">
    <property type="entry name" value="gag_pre-integrs"/>
    <property type="match status" value="1"/>
</dbReference>
<evidence type="ECO:0000256" key="12">
    <source>
        <dbReference type="ARBA" id="ARBA00022842"/>
    </source>
</evidence>
<keyword evidence="18" id="KW-0233">DNA recombination</keyword>
<keyword evidence="2" id="KW-0815">Transposition</keyword>
<evidence type="ECO:0000256" key="9">
    <source>
        <dbReference type="ARBA" id="ARBA00022759"/>
    </source>
</evidence>
<evidence type="ECO:0000256" key="5">
    <source>
        <dbReference type="ARBA" id="ARBA00022695"/>
    </source>
</evidence>
<evidence type="ECO:0000256" key="2">
    <source>
        <dbReference type="ARBA" id="ARBA00022578"/>
    </source>
</evidence>
<evidence type="ECO:0000256" key="11">
    <source>
        <dbReference type="ARBA" id="ARBA00022840"/>
    </source>
</evidence>
<reference evidence="24" key="1">
    <citation type="submission" date="2020-09" db="EMBL/GenBank/DDBJ databases">
        <title>Comparative genome analyses of four rice-infecting Rhizoctonia solani isolates reveal extensive enrichment of homogalacturonan modification genes.</title>
        <authorList>
            <person name="Lee D.-Y."/>
            <person name="Jeon J."/>
            <person name="Kim K.-T."/>
            <person name="Cheong K."/>
            <person name="Song H."/>
            <person name="Choi G."/>
            <person name="Ko J."/>
            <person name="Opiyo S.O."/>
            <person name="Zuo S."/>
            <person name="Madhav S."/>
            <person name="Lee Y.-H."/>
            <person name="Wang G.-L."/>
        </authorList>
    </citation>
    <scope>NUCLEOTIDE SEQUENCE</scope>
    <source>
        <strain evidence="24">AG1-IA WGL</strain>
    </source>
</reference>
<feature type="region of interest" description="Disordered" evidence="22">
    <location>
        <begin position="1352"/>
        <end position="1401"/>
    </location>
</feature>
<evidence type="ECO:0000256" key="18">
    <source>
        <dbReference type="ARBA" id="ARBA00023172"/>
    </source>
</evidence>
<evidence type="ECO:0000259" key="23">
    <source>
        <dbReference type="PROSITE" id="PS50994"/>
    </source>
</evidence>
<evidence type="ECO:0000256" key="15">
    <source>
        <dbReference type="ARBA" id="ARBA00022918"/>
    </source>
</evidence>
<dbReference type="GO" id="GO:0003723">
    <property type="term" value="F:RNA binding"/>
    <property type="evidence" value="ECO:0007669"/>
    <property type="project" value="UniProtKB-KW"/>
</dbReference>
<keyword evidence="19" id="KW-0511">Multifunctional enzyme</keyword>
<evidence type="ECO:0000256" key="22">
    <source>
        <dbReference type="SAM" id="MobiDB-lite"/>
    </source>
</evidence>
<evidence type="ECO:0000256" key="6">
    <source>
        <dbReference type="ARBA" id="ARBA00022722"/>
    </source>
</evidence>
<evidence type="ECO:0000256" key="13">
    <source>
        <dbReference type="ARBA" id="ARBA00022884"/>
    </source>
</evidence>
<evidence type="ECO:0000256" key="14">
    <source>
        <dbReference type="ARBA" id="ARBA00022908"/>
    </source>
</evidence>
<dbReference type="InterPro" id="IPR036397">
    <property type="entry name" value="RNaseH_sf"/>
</dbReference>
<keyword evidence="15" id="KW-0695">RNA-directed DNA polymerase</keyword>
<proteinExistence type="predicted"/>
<evidence type="ECO:0000256" key="21">
    <source>
        <dbReference type="ARBA" id="ARBA00049244"/>
    </source>
</evidence>
<feature type="region of interest" description="Disordered" evidence="22">
    <location>
        <begin position="100"/>
        <end position="124"/>
    </location>
</feature>
<evidence type="ECO:0000256" key="8">
    <source>
        <dbReference type="ARBA" id="ARBA00022741"/>
    </source>
</evidence>
<dbReference type="InterPro" id="IPR054722">
    <property type="entry name" value="PolX-like_BBD"/>
</dbReference>
<keyword evidence="11" id="KW-0067">ATP-binding</keyword>
<feature type="non-terminal residue" evidence="24">
    <location>
        <position position="1958"/>
    </location>
</feature>
<evidence type="ECO:0000256" key="4">
    <source>
        <dbReference type="ARBA" id="ARBA00022670"/>
    </source>
</evidence>
<gene>
    <name evidence="24" type="ORF">RHS03_09979</name>
</gene>
<comment type="caution">
    <text evidence="24">The sequence shown here is derived from an EMBL/GenBank/DDBJ whole genome shotgun (WGS) entry which is preliminary data.</text>
</comment>
<evidence type="ECO:0000256" key="10">
    <source>
        <dbReference type="ARBA" id="ARBA00022801"/>
    </source>
</evidence>
<keyword evidence="7" id="KW-0479">Metal-binding</keyword>
<evidence type="ECO:0000256" key="7">
    <source>
        <dbReference type="ARBA" id="ARBA00022723"/>
    </source>
</evidence>
<keyword evidence="17" id="KW-0917">Virion maturation</keyword>
<comment type="catalytic activity">
    <reaction evidence="20">
        <text>DNA(n) + a 2'-deoxyribonucleoside 5'-triphosphate = DNA(n+1) + diphosphate</text>
        <dbReference type="Rhea" id="RHEA:22508"/>
        <dbReference type="Rhea" id="RHEA-COMP:17339"/>
        <dbReference type="Rhea" id="RHEA-COMP:17340"/>
        <dbReference type="ChEBI" id="CHEBI:33019"/>
        <dbReference type="ChEBI" id="CHEBI:61560"/>
        <dbReference type="ChEBI" id="CHEBI:173112"/>
        <dbReference type="EC" id="2.7.7.49"/>
    </reaction>
</comment>
<dbReference type="Pfam" id="PF14223">
    <property type="entry name" value="Retrotran_gag_2"/>
    <property type="match status" value="1"/>
</dbReference>
<keyword evidence="4" id="KW-0645">Protease</keyword>
<dbReference type="InterPro" id="IPR039537">
    <property type="entry name" value="Retrotran_Ty1/copia-like"/>
</dbReference>
<dbReference type="PROSITE" id="PS50994">
    <property type="entry name" value="INTEGRASE"/>
    <property type="match status" value="1"/>
</dbReference>
<name>A0A8H7LPL2_9AGAM</name>
<dbReference type="GO" id="GO:0008233">
    <property type="term" value="F:peptidase activity"/>
    <property type="evidence" value="ECO:0007669"/>
    <property type="project" value="UniProtKB-KW"/>
</dbReference>
<keyword evidence="3" id="KW-1188">Viral release from host cell</keyword>
<dbReference type="InterPro" id="IPR057670">
    <property type="entry name" value="SH3_retrovirus"/>
</dbReference>
<dbReference type="Gene3D" id="3.30.420.10">
    <property type="entry name" value="Ribonuclease H-like superfamily/Ribonuclease H"/>
    <property type="match status" value="1"/>
</dbReference>
<dbReference type="PANTHER" id="PTHR42648:SF11">
    <property type="entry name" value="TRANSPOSON TY4-P GAG-POL POLYPROTEIN"/>
    <property type="match status" value="1"/>
</dbReference>
<dbReference type="PANTHER" id="PTHR42648">
    <property type="entry name" value="TRANSPOSASE, PUTATIVE-RELATED"/>
    <property type="match status" value="1"/>
</dbReference>
<feature type="region of interest" description="Disordered" evidence="22">
    <location>
        <begin position="1"/>
        <end position="32"/>
    </location>
</feature>
<keyword evidence="14" id="KW-0229">DNA integration</keyword>
<organism evidence="24 25">
    <name type="scientific">Rhizoctonia solani</name>
    <dbReference type="NCBI Taxonomy" id="456999"/>
    <lineage>
        <taxon>Eukaryota</taxon>
        <taxon>Fungi</taxon>
        <taxon>Dikarya</taxon>
        <taxon>Basidiomycota</taxon>
        <taxon>Agaricomycotina</taxon>
        <taxon>Agaricomycetes</taxon>
        <taxon>Cantharellales</taxon>
        <taxon>Ceratobasidiaceae</taxon>
        <taxon>Rhizoctonia</taxon>
    </lineage>
</organism>
<dbReference type="GO" id="GO:0006310">
    <property type="term" value="P:DNA recombination"/>
    <property type="evidence" value="ECO:0007669"/>
    <property type="project" value="UniProtKB-KW"/>
</dbReference>
<dbReference type="GO" id="GO:0015074">
    <property type="term" value="P:DNA integration"/>
    <property type="evidence" value="ECO:0007669"/>
    <property type="project" value="UniProtKB-KW"/>
</dbReference>
<keyword evidence="16" id="KW-0239">DNA-directed DNA polymerase</keyword>
<dbReference type="GO" id="GO:0003964">
    <property type="term" value="F:RNA-directed DNA polymerase activity"/>
    <property type="evidence" value="ECO:0007669"/>
    <property type="project" value="UniProtKB-KW"/>
</dbReference>
<dbReference type="GO" id="GO:0005634">
    <property type="term" value="C:nucleus"/>
    <property type="evidence" value="ECO:0007669"/>
    <property type="project" value="UniProtKB-ARBA"/>
</dbReference>
<evidence type="ECO:0000256" key="1">
    <source>
        <dbReference type="ARBA" id="ARBA00002180"/>
    </source>
</evidence>
<evidence type="ECO:0000256" key="19">
    <source>
        <dbReference type="ARBA" id="ARBA00023268"/>
    </source>
</evidence>
<accession>A0A8H7LPL2</accession>
<dbReference type="GO" id="GO:0005524">
    <property type="term" value="F:ATP binding"/>
    <property type="evidence" value="ECO:0007669"/>
    <property type="project" value="UniProtKB-KW"/>
</dbReference>
<dbReference type="Pfam" id="PF22936">
    <property type="entry name" value="Pol_BBD"/>
    <property type="match status" value="1"/>
</dbReference>
<dbReference type="EMBL" id="JACYCD010000705">
    <property type="protein sequence ID" value="KAF8687606.1"/>
    <property type="molecule type" value="Genomic_DNA"/>
</dbReference>
<evidence type="ECO:0000256" key="3">
    <source>
        <dbReference type="ARBA" id="ARBA00022612"/>
    </source>
</evidence>
<sequence length="1958" mass="213152">PRRLTPPSTPPPARFLLPTSRPPSPPTSISPSIQLANDAKIVLSLLDGMPRPAGDDAKEAVGEAFVAFTKFCEVLVLYSAPAFDKDMLVRLIDGEASVPPATTGSLKSSTPLLSSTSSATSTSSEEDELPALLVIPTLLHGTSVAALLEIDEAAYRERCLSGFGRAEASEGVVVRAVLARLEEQHAVHARVPAWVKAPDFVHFCPSVGFAIIAAAECSLAGNRVGFAIIAAAEFSVPLQQFLQVMSLSVCVTVQPTKQVQSAPQGLAAGLRNFGIGQGMESGWTLAGTMHMSRPADPCVPSVPPSIAALPSADFICYLSKASSLYGICLGMPPYRAPLYALGVMTIHLAAPPVPQLSSVRYNNVYSIQLGDLSIHDPCPPSVLPDKRPASAQSQVTAYTGNPLQTAYSGAPAPAAHPPMIPPLHFLSVASSQAPTPAPVPTPVPVLVLAPASVCIPSAMARFLPLIPIYAPPAPVPTPAPTPIPILAVTPIPAPVPIHPAAPSPVLNAFCPQYFAPLPMPAYPPSSHMPAYPPPPPTPLLPPHVPYWPHPPMGYPYAAPPNAKVKDCKAFLAKMKSLSDLLKELKLEEGKYATWSQLVWDLLVVCGLEHFVDANFVPPNPANVRAYTNWVRCNGLVRKAIVCSLDSSQYPYVQENTTASSVWAALQEVHALLTKAWASSLRSQILLLRMPKGSLFKAHLAKLQHLVTEMSVLGQPISEGEQRHALISSLPHSWCPVILQLKLAPRPLGKTIQGLCAIAPQVAKLSLKSLARASDVTALSIQTEPLKNGTICCFDCCKLGHTKGSPNCKFYKHHIKVFGANCVNIQQKGKGRSLKDKNNKKKAKASIAVTNASSSEAPKAGEASAVEVLLWTPSAEDSPVQVLALAATGEHRLDSIIVNSGCSHHIVNNQAYFTLYRPFAPSKRPVISGVYSGIKGYAMGIGDVAIPTTLPRGCVWCRLTNVYHVPRCLRVLLSYWKLLAAGGSVAWNLHKATPVYGPGRSLLGIAMPSNYVWRIPINLGSCPSGEANTAIASLSVLEAVLWHRRFGHLGSANLSKLASGSLVKGLPTSLACITECNECALAKACRSLFPPSDSIAAALLELVHLDLCGPFPHLVGGSKYWMILLNNATRYCWVLLLKSKSDAFEAFKAWHKRITTQTGCVLKVLRSDNGGKYFSAQWSNYVADHGLVCQTSVPYSLQQNGRAEQDLWSLQDWVRAMMLDAGLPQGWWAETVTTAVYIMNQSPHSAIDVTPFEAWTGVCPLVSNLCAFGSKCFAVHTLGTAKTLDPCSTECQFLGYDKLAKAWRLRKVGTNQVLRARNVIFHETSSASPCPVTSYSANDLEAVFPTATLADKGGDNLLADQSDDYMRPDQTTNRQVGDSPEDDKPDPENQSIEPNWEEKAQTEKFQNGTATAVAIMPQPWVPSTYKQMLDSPDAKKWRKGTVDKFQSWKSLGVYKITRVPQTQRCLGTKPVYVAKTGADGAIEQFKVRYVVLGNLQREGINYGKTSSPTACPETLKIMVAVGTERNWEIHQMDIKTAYLHAKVNRKIYLQIPDGFPESELPSGIPCKELALQLNKAVYGLKQAGYLWICHAMQVFVEIGFTQLKFNPCLFFMNVSPNCCVWVLIYVDNFTILAPSPKTMSSTKLILSAAFQLKDLGEVKQILGLEINRDREKGTTRLLQRKYVHNLLLELGLENCKPIYSPMESALQLPVHGSEPDETPLSDKDIKFMRDKPYSRVLGSLNWLANGTRPDIVHACLFLGQHAKQPGPLHWMALMQIVRYLRTTYNSGIVFARGSGLTLVGYSDSDHGGDTRDYMSYTGYVFTLGGGAILHKAIKQSCVAKLSAEAEYAALYECATQSVWLRRLVSDFLLETSDPIKIWMDSQSAMKMALRNGFSGRTKHININYHYSRNLVRNKEITLTWVPGQENIADICTKPLPRPRFHELLSLLRFDVSFDKSTSL</sequence>
<keyword evidence="9" id="KW-0255">Endonuclease</keyword>
<dbReference type="CDD" id="cd09272">
    <property type="entry name" value="RNase_HI_RT_Ty1"/>
    <property type="match status" value="1"/>
</dbReference>
<feature type="compositionally biased region" description="Low complexity" evidence="22">
    <location>
        <begin position="102"/>
        <end position="123"/>
    </location>
</feature>
<protein>
    <submittedName>
        <fullName evidence="24">GAG-pre-integrase domain</fullName>
    </submittedName>
</protein>
<evidence type="ECO:0000313" key="24">
    <source>
        <dbReference type="EMBL" id="KAF8687606.1"/>
    </source>
</evidence>
<dbReference type="GO" id="GO:0032196">
    <property type="term" value="P:transposition"/>
    <property type="evidence" value="ECO:0007669"/>
    <property type="project" value="UniProtKB-KW"/>
</dbReference>
<evidence type="ECO:0000256" key="20">
    <source>
        <dbReference type="ARBA" id="ARBA00048173"/>
    </source>
</evidence>
<dbReference type="GO" id="GO:0003887">
    <property type="term" value="F:DNA-directed DNA polymerase activity"/>
    <property type="evidence" value="ECO:0007669"/>
    <property type="project" value="UniProtKB-KW"/>
</dbReference>
<feature type="domain" description="Integrase catalytic" evidence="23">
    <location>
        <begin position="1085"/>
        <end position="1258"/>
    </location>
</feature>
<dbReference type="Pfam" id="PF25597">
    <property type="entry name" value="SH3_retrovirus"/>
    <property type="match status" value="1"/>
</dbReference>
<comment type="function">
    <text evidence="1">The aspartyl protease (PR) mediates the proteolytic cleavages of the Gag and Gag-Pol polyproteins after assembly of the VLP.</text>
</comment>
<dbReference type="GO" id="GO:0004519">
    <property type="term" value="F:endonuclease activity"/>
    <property type="evidence" value="ECO:0007669"/>
    <property type="project" value="UniProtKB-KW"/>
</dbReference>
<dbReference type="InterPro" id="IPR001584">
    <property type="entry name" value="Integrase_cat-core"/>
</dbReference>
<evidence type="ECO:0000313" key="25">
    <source>
        <dbReference type="Proteomes" id="UP000602905"/>
    </source>
</evidence>